<evidence type="ECO:0000313" key="2">
    <source>
        <dbReference type="EMBL" id="OWF50137.1"/>
    </source>
</evidence>
<dbReference type="Proteomes" id="UP000242188">
    <property type="component" value="Unassembled WGS sequence"/>
</dbReference>
<name>A0A210QN20_MIZYE</name>
<organism evidence="2 3">
    <name type="scientific">Mizuhopecten yessoensis</name>
    <name type="common">Japanese scallop</name>
    <name type="synonym">Patinopecten yessoensis</name>
    <dbReference type="NCBI Taxonomy" id="6573"/>
    <lineage>
        <taxon>Eukaryota</taxon>
        <taxon>Metazoa</taxon>
        <taxon>Spiralia</taxon>
        <taxon>Lophotrochozoa</taxon>
        <taxon>Mollusca</taxon>
        <taxon>Bivalvia</taxon>
        <taxon>Autobranchia</taxon>
        <taxon>Pteriomorphia</taxon>
        <taxon>Pectinida</taxon>
        <taxon>Pectinoidea</taxon>
        <taxon>Pectinidae</taxon>
        <taxon>Mizuhopecten</taxon>
    </lineage>
</organism>
<protein>
    <submittedName>
        <fullName evidence="2">Uncharacterized protein</fullName>
    </submittedName>
</protein>
<keyword evidence="3" id="KW-1185">Reference proteome</keyword>
<evidence type="ECO:0000313" key="3">
    <source>
        <dbReference type="Proteomes" id="UP000242188"/>
    </source>
</evidence>
<comment type="caution">
    <text evidence="2">The sequence shown here is derived from an EMBL/GenBank/DDBJ whole genome shotgun (WGS) entry which is preliminary data.</text>
</comment>
<reference evidence="2 3" key="1">
    <citation type="journal article" date="2017" name="Nat. Ecol. Evol.">
        <title>Scallop genome provides insights into evolution of bilaterian karyotype and development.</title>
        <authorList>
            <person name="Wang S."/>
            <person name="Zhang J."/>
            <person name="Jiao W."/>
            <person name="Li J."/>
            <person name="Xun X."/>
            <person name="Sun Y."/>
            <person name="Guo X."/>
            <person name="Huan P."/>
            <person name="Dong B."/>
            <person name="Zhang L."/>
            <person name="Hu X."/>
            <person name="Sun X."/>
            <person name="Wang J."/>
            <person name="Zhao C."/>
            <person name="Wang Y."/>
            <person name="Wang D."/>
            <person name="Huang X."/>
            <person name="Wang R."/>
            <person name="Lv J."/>
            <person name="Li Y."/>
            <person name="Zhang Z."/>
            <person name="Liu B."/>
            <person name="Lu W."/>
            <person name="Hui Y."/>
            <person name="Liang J."/>
            <person name="Zhou Z."/>
            <person name="Hou R."/>
            <person name="Li X."/>
            <person name="Liu Y."/>
            <person name="Li H."/>
            <person name="Ning X."/>
            <person name="Lin Y."/>
            <person name="Zhao L."/>
            <person name="Xing Q."/>
            <person name="Dou J."/>
            <person name="Li Y."/>
            <person name="Mao J."/>
            <person name="Guo H."/>
            <person name="Dou H."/>
            <person name="Li T."/>
            <person name="Mu C."/>
            <person name="Jiang W."/>
            <person name="Fu Q."/>
            <person name="Fu X."/>
            <person name="Miao Y."/>
            <person name="Liu J."/>
            <person name="Yu Q."/>
            <person name="Li R."/>
            <person name="Liao H."/>
            <person name="Li X."/>
            <person name="Kong Y."/>
            <person name="Jiang Z."/>
            <person name="Chourrout D."/>
            <person name="Li R."/>
            <person name="Bao Z."/>
        </authorList>
    </citation>
    <scope>NUCLEOTIDE SEQUENCE [LARGE SCALE GENOMIC DNA]</scope>
    <source>
        <strain evidence="2 3">PY_sf001</strain>
    </source>
</reference>
<proteinExistence type="predicted"/>
<gene>
    <name evidence="2" type="ORF">KP79_PYT14095</name>
</gene>
<dbReference type="AlphaFoldDB" id="A0A210QN20"/>
<evidence type="ECO:0000256" key="1">
    <source>
        <dbReference type="SAM" id="MobiDB-lite"/>
    </source>
</evidence>
<sequence length="124" mass="14029">MGCSYAKTLEFEQKPKRCRLRALFGRYHRRTKVKTIHIGDPVGIPVNEGMPMLNLARKTEQTVLMQLREEGIIPNKGLGGVSFTIDLKEEIADLSISDDEFYQLPGEPQCARDTTKAVPSRPRK</sequence>
<feature type="region of interest" description="Disordered" evidence="1">
    <location>
        <begin position="105"/>
        <end position="124"/>
    </location>
</feature>
<accession>A0A210QN20</accession>
<dbReference type="EMBL" id="NEDP02002762">
    <property type="protein sequence ID" value="OWF50137.1"/>
    <property type="molecule type" value="Genomic_DNA"/>
</dbReference>